<gene>
    <name evidence="1" type="primary">RvY_05430-1</name>
    <name evidence="1" type="synonym">RvY_05430.1</name>
    <name evidence="1" type="ORF">RvY_05430</name>
</gene>
<dbReference type="Proteomes" id="UP000186922">
    <property type="component" value="Unassembled WGS sequence"/>
</dbReference>
<proteinExistence type="predicted"/>
<keyword evidence="2" id="KW-1185">Reference proteome</keyword>
<comment type="caution">
    <text evidence="1">The sequence shown here is derived from an EMBL/GenBank/DDBJ whole genome shotgun (WGS) entry which is preliminary data.</text>
</comment>
<dbReference type="AlphaFoldDB" id="A0A1D1UV12"/>
<organism evidence="1 2">
    <name type="scientific">Ramazzottius varieornatus</name>
    <name type="common">Water bear</name>
    <name type="synonym">Tardigrade</name>
    <dbReference type="NCBI Taxonomy" id="947166"/>
    <lineage>
        <taxon>Eukaryota</taxon>
        <taxon>Metazoa</taxon>
        <taxon>Ecdysozoa</taxon>
        <taxon>Tardigrada</taxon>
        <taxon>Eutardigrada</taxon>
        <taxon>Parachela</taxon>
        <taxon>Hypsibioidea</taxon>
        <taxon>Ramazzottiidae</taxon>
        <taxon>Ramazzottius</taxon>
    </lineage>
</organism>
<protein>
    <submittedName>
        <fullName evidence="1">Uncharacterized protein</fullName>
    </submittedName>
</protein>
<dbReference type="EMBL" id="BDGG01000002">
    <property type="protein sequence ID" value="GAU93499.1"/>
    <property type="molecule type" value="Genomic_DNA"/>
</dbReference>
<evidence type="ECO:0000313" key="2">
    <source>
        <dbReference type="Proteomes" id="UP000186922"/>
    </source>
</evidence>
<name>A0A1D1UV12_RAMVA</name>
<accession>A0A1D1UV12</accession>
<evidence type="ECO:0000313" key="1">
    <source>
        <dbReference type="EMBL" id="GAU93499.1"/>
    </source>
</evidence>
<reference evidence="1 2" key="1">
    <citation type="journal article" date="2016" name="Nat. Commun.">
        <title>Extremotolerant tardigrade genome and improved radiotolerance of human cultured cells by tardigrade-unique protein.</title>
        <authorList>
            <person name="Hashimoto T."/>
            <person name="Horikawa D.D."/>
            <person name="Saito Y."/>
            <person name="Kuwahara H."/>
            <person name="Kozuka-Hata H."/>
            <person name="Shin-I T."/>
            <person name="Minakuchi Y."/>
            <person name="Ohishi K."/>
            <person name="Motoyama A."/>
            <person name="Aizu T."/>
            <person name="Enomoto A."/>
            <person name="Kondo K."/>
            <person name="Tanaka S."/>
            <person name="Hara Y."/>
            <person name="Koshikawa S."/>
            <person name="Sagara H."/>
            <person name="Miura T."/>
            <person name="Yokobori S."/>
            <person name="Miyagawa K."/>
            <person name="Suzuki Y."/>
            <person name="Kubo T."/>
            <person name="Oyama M."/>
            <person name="Kohara Y."/>
            <person name="Fujiyama A."/>
            <person name="Arakawa K."/>
            <person name="Katayama T."/>
            <person name="Toyoda A."/>
            <person name="Kunieda T."/>
        </authorList>
    </citation>
    <scope>NUCLEOTIDE SEQUENCE [LARGE SCALE GENOMIC DNA]</scope>
    <source>
        <strain evidence="1 2">YOKOZUNA-1</strain>
    </source>
</reference>
<sequence>MPMLREVFFQKLYVPLDDVACFTSAPAGLRDVLEKDAAGILKDWTKGVQGLNLQTGTWRTASSYLTLSASSGPGSEQEPVNGFHTLWRVDMSPPL</sequence>